<comment type="caution">
    <text evidence="3">The sequence shown here is derived from an EMBL/GenBank/DDBJ whole genome shotgun (WGS) entry which is preliminary data.</text>
</comment>
<dbReference type="AlphaFoldDB" id="A0A9D4TND2"/>
<reference evidence="3" key="1">
    <citation type="journal article" date="2019" name="Plant J.">
        <title>Chlorella vulgaris genome assembly and annotation reveals the molecular basis for metabolic acclimation to high light conditions.</title>
        <authorList>
            <person name="Cecchin M."/>
            <person name="Marcolungo L."/>
            <person name="Rossato M."/>
            <person name="Girolomoni L."/>
            <person name="Cosentino E."/>
            <person name="Cuine S."/>
            <person name="Li-Beisson Y."/>
            <person name="Delledonne M."/>
            <person name="Ballottari M."/>
        </authorList>
    </citation>
    <scope>NUCLEOTIDE SEQUENCE</scope>
    <source>
        <strain evidence="3">211/11P</strain>
    </source>
</reference>
<dbReference type="SUPFAM" id="SSF50998">
    <property type="entry name" value="Quinoprotein alcohol dehydrogenase-like"/>
    <property type="match status" value="1"/>
</dbReference>
<reference evidence="3" key="2">
    <citation type="submission" date="2020-11" db="EMBL/GenBank/DDBJ databases">
        <authorList>
            <person name="Cecchin M."/>
            <person name="Marcolungo L."/>
            <person name="Rossato M."/>
            <person name="Girolomoni L."/>
            <person name="Cosentino E."/>
            <person name="Cuine S."/>
            <person name="Li-Beisson Y."/>
            <person name="Delledonne M."/>
            <person name="Ballottari M."/>
        </authorList>
    </citation>
    <scope>NUCLEOTIDE SEQUENCE</scope>
    <source>
        <strain evidence="3">211/11P</strain>
        <tissue evidence="3">Whole cell</tissue>
    </source>
</reference>
<name>A0A9D4TND2_CHLVU</name>
<dbReference type="OrthoDB" id="512989at2759"/>
<feature type="chain" id="PRO_5038767174" description="Pyrrolo-quinoline quinone repeat domain-containing protein" evidence="1">
    <location>
        <begin position="22"/>
        <end position="511"/>
    </location>
</feature>
<gene>
    <name evidence="3" type="ORF">D9Q98_004976</name>
</gene>
<accession>A0A9D4TND2</accession>
<proteinExistence type="predicted"/>
<evidence type="ECO:0000313" key="3">
    <source>
        <dbReference type="EMBL" id="KAI3430381.1"/>
    </source>
</evidence>
<dbReference type="Proteomes" id="UP001055712">
    <property type="component" value="Unassembled WGS sequence"/>
</dbReference>
<evidence type="ECO:0000313" key="4">
    <source>
        <dbReference type="Proteomes" id="UP001055712"/>
    </source>
</evidence>
<dbReference type="PANTHER" id="PTHR34512:SF30">
    <property type="entry name" value="OUTER MEMBRANE PROTEIN ASSEMBLY FACTOR BAMB"/>
    <property type="match status" value="1"/>
</dbReference>
<keyword evidence="4" id="KW-1185">Reference proteome</keyword>
<dbReference type="EMBL" id="SIDB01000007">
    <property type="protein sequence ID" value="KAI3430381.1"/>
    <property type="molecule type" value="Genomic_DNA"/>
</dbReference>
<protein>
    <recommendedName>
        <fullName evidence="2">Pyrrolo-quinoline quinone repeat domain-containing protein</fullName>
    </recommendedName>
</protein>
<feature type="domain" description="Pyrrolo-quinoline quinone repeat" evidence="2">
    <location>
        <begin position="178"/>
        <end position="250"/>
    </location>
</feature>
<dbReference type="InterPro" id="IPR015943">
    <property type="entry name" value="WD40/YVTN_repeat-like_dom_sf"/>
</dbReference>
<dbReference type="InterPro" id="IPR011047">
    <property type="entry name" value="Quinoprotein_ADH-like_sf"/>
</dbReference>
<dbReference type="Pfam" id="PF13360">
    <property type="entry name" value="PQQ_2"/>
    <property type="match status" value="2"/>
</dbReference>
<evidence type="ECO:0000259" key="2">
    <source>
        <dbReference type="Pfam" id="PF13360"/>
    </source>
</evidence>
<organism evidence="3 4">
    <name type="scientific">Chlorella vulgaris</name>
    <name type="common">Green alga</name>
    <dbReference type="NCBI Taxonomy" id="3077"/>
    <lineage>
        <taxon>Eukaryota</taxon>
        <taxon>Viridiplantae</taxon>
        <taxon>Chlorophyta</taxon>
        <taxon>core chlorophytes</taxon>
        <taxon>Trebouxiophyceae</taxon>
        <taxon>Chlorellales</taxon>
        <taxon>Chlorellaceae</taxon>
        <taxon>Chlorella clade</taxon>
        <taxon>Chlorella</taxon>
    </lineage>
</organism>
<evidence type="ECO:0000256" key="1">
    <source>
        <dbReference type="SAM" id="SignalP"/>
    </source>
</evidence>
<feature type="domain" description="Pyrrolo-quinoline quinone repeat" evidence="2">
    <location>
        <begin position="57"/>
        <end position="144"/>
    </location>
</feature>
<sequence length="511" mass="53237">MLGRTLTSALLLAFLCRSASATITQWNATGEFVNFPFGSPYPPYVLRTEAGSDPDKILVVTGVSGSTYTLTAYDAATGAANYTFTVSAPNASNSELSTVTSGLPPVQQYSNTLRLLFMQMGEVVVALDPSTGQQLWAHPTYNQSTPTITGYSGDASGGTVYLTSAFIDTSRPVPTPQNYIEALDASTGAVRWANFTLLPPTSGIPTSDTAAAYGVTAMPDMAVYAQGPRLYALSAANGSQLWSIAVSTGASFGGASTNVSSVTYVEPAPPGSRGGTPAGLLLLQSTTFEQMRFMAYEFNASAPRAAPSVAWQNRGNQDFEGALNDGLARLGMQVPSVSLIDSTFLFWSNRTSFDINNGGKPLYTTYMVGRSVIDGSVAWATSMNSTGWSQLPVSRPVAHLGVAAFVTGKQVVVVAAAGGGTRFVQNEAPFEPQAAGGQYSYQPLTTFANNVGQLVAVRCVGSKQPGSLCAYNGYDAAMPTSAARPRLRLGGGTHAALLAVLLGAASCLALL</sequence>
<feature type="signal peptide" evidence="1">
    <location>
        <begin position="1"/>
        <end position="21"/>
    </location>
</feature>
<dbReference type="Gene3D" id="2.130.10.10">
    <property type="entry name" value="YVTN repeat-like/Quinoprotein amine dehydrogenase"/>
    <property type="match status" value="1"/>
</dbReference>
<keyword evidence="1" id="KW-0732">Signal</keyword>
<dbReference type="PANTHER" id="PTHR34512">
    <property type="entry name" value="CELL SURFACE PROTEIN"/>
    <property type="match status" value="1"/>
</dbReference>
<dbReference type="InterPro" id="IPR002372">
    <property type="entry name" value="PQQ_rpt_dom"/>
</dbReference>